<feature type="compositionally biased region" description="Basic and acidic residues" evidence="1">
    <location>
        <begin position="248"/>
        <end position="279"/>
    </location>
</feature>
<feature type="domain" description="Plasmid replication protein C C-terminal" evidence="3">
    <location>
        <begin position="291"/>
        <end position="385"/>
    </location>
</feature>
<proteinExistence type="predicted"/>
<evidence type="ECO:0000313" key="4">
    <source>
        <dbReference type="EMBL" id="AJE49107.1"/>
    </source>
</evidence>
<dbReference type="Proteomes" id="UP000031521">
    <property type="component" value="Plasmid pP73A"/>
</dbReference>
<keyword evidence="4" id="KW-0614">Plasmid</keyword>
<dbReference type="InterPro" id="IPR047611">
    <property type="entry name" value="RepABC_RepC"/>
</dbReference>
<protein>
    <submittedName>
        <fullName evidence="4">Replication initiation protein RepC</fullName>
    </submittedName>
</protein>
<evidence type="ECO:0000259" key="3">
    <source>
        <dbReference type="Pfam" id="PF11800"/>
    </source>
</evidence>
<dbReference type="AlphaFoldDB" id="A0A0B5E9U6"/>
<sequence>MRHATDFSIGRPVSACLPTGSAGQAPADSPDKWALLTTFTAAVPEYGLSHRAVTVLRALLSFFPKRELPAGKGAAIVFPSNTTLSERLGGMPESTLRRHLRQLVDTGFIARHDSPNGKRFARALGTEIRAAFGFDLSPLARRAGELAQVAARLTRRAEEIALLRAAILAHRNDLLTLCEVQGRDPAAFAALLDFTRLMLRRKVGPEELRALDTRLSATIATLAAPQDPVETAGEIPSETPETSVSNSENERHIQTEKKSVSDSEGRGRDRTRSENDTGPHRAPPLQLQDIPTTFPTFSEFFPEKIVSWQMLRDRTELLIPMLGIDRPVHVEARRGMGEDTASLVVLCILERFAEIDAPGAYLRRLSRLAARGLFDVVPMLAAQRARVAQAAGKIVS</sequence>
<dbReference type="SUPFAM" id="SSF46785">
    <property type="entry name" value="Winged helix' DNA-binding domain"/>
    <property type="match status" value="1"/>
</dbReference>
<dbReference type="NCBIfam" id="NF040974">
    <property type="entry name" value="RepABC_RepC"/>
    <property type="match status" value="1"/>
</dbReference>
<evidence type="ECO:0000256" key="1">
    <source>
        <dbReference type="SAM" id="MobiDB-lite"/>
    </source>
</evidence>
<organism evidence="4 5">
    <name type="scientific">Celeribacter indicus</name>
    <dbReference type="NCBI Taxonomy" id="1208324"/>
    <lineage>
        <taxon>Bacteria</taxon>
        <taxon>Pseudomonadati</taxon>
        <taxon>Pseudomonadota</taxon>
        <taxon>Alphaproteobacteria</taxon>
        <taxon>Rhodobacterales</taxon>
        <taxon>Roseobacteraceae</taxon>
        <taxon>Celeribacter</taxon>
    </lineage>
</organism>
<dbReference type="OrthoDB" id="7488837at2"/>
<gene>
    <name evidence="4" type="ORF">P73_4392</name>
</gene>
<dbReference type="Gene3D" id="1.10.10.10">
    <property type="entry name" value="Winged helix-like DNA-binding domain superfamily/Winged helix DNA-binding domain"/>
    <property type="match status" value="1"/>
</dbReference>
<dbReference type="InterPro" id="IPR036390">
    <property type="entry name" value="WH_DNA-bd_sf"/>
</dbReference>
<reference evidence="4 5" key="1">
    <citation type="journal article" date="2014" name="Int. J. Syst. Evol. Microbiol.">
        <title>Celeribacter indicus sp. nov., a polycyclic aromatic hydrocarbon-degrading bacterium from deep-sea sediment and reclassification of Huaishuia halophila as Celeribacter halophilus comb. nov.</title>
        <authorList>
            <person name="Lai Q."/>
            <person name="Cao J."/>
            <person name="Yuan J."/>
            <person name="Li F."/>
            <person name="Shao Z."/>
        </authorList>
    </citation>
    <scope>NUCLEOTIDE SEQUENCE [LARGE SCALE GENOMIC DNA]</scope>
    <source>
        <strain evidence="4">P73</strain>
        <plasmid evidence="5">Plasmid pP73A</plasmid>
    </source>
</reference>
<keyword evidence="5" id="KW-1185">Reference proteome</keyword>
<evidence type="ECO:0000313" key="5">
    <source>
        <dbReference type="Proteomes" id="UP000031521"/>
    </source>
</evidence>
<name>A0A0B5E9U6_9RHOB</name>
<feature type="region of interest" description="Disordered" evidence="1">
    <location>
        <begin position="222"/>
        <end position="289"/>
    </location>
</feature>
<feature type="domain" description="Plasmid replication protein C N-terminal" evidence="2">
    <location>
        <begin position="27"/>
        <end position="180"/>
    </location>
</feature>
<geneLocation type="plasmid" evidence="4 5">
    <name>pP73A</name>
</geneLocation>
<dbReference type="InterPro" id="IPR005090">
    <property type="entry name" value="RepC_N"/>
</dbReference>
<accession>A0A0B5E9U6</accession>
<dbReference type="InterPro" id="IPR036388">
    <property type="entry name" value="WH-like_DNA-bd_sf"/>
</dbReference>
<dbReference type="Pfam" id="PF03428">
    <property type="entry name" value="RP-C"/>
    <property type="match status" value="1"/>
</dbReference>
<dbReference type="EMBL" id="CP004394">
    <property type="protein sequence ID" value="AJE49107.1"/>
    <property type="molecule type" value="Genomic_DNA"/>
</dbReference>
<dbReference type="Pfam" id="PF11800">
    <property type="entry name" value="RP-C_C"/>
    <property type="match status" value="1"/>
</dbReference>
<dbReference type="RefSeq" id="WP_052453624.1">
    <property type="nucleotide sequence ID" value="NZ_CP004394.1"/>
</dbReference>
<dbReference type="HOGENOM" id="CLU_051007_1_0_5"/>
<dbReference type="InterPro" id="IPR021760">
    <property type="entry name" value="RepC_C"/>
</dbReference>
<dbReference type="KEGG" id="cid:P73_4392"/>
<evidence type="ECO:0000259" key="2">
    <source>
        <dbReference type="Pfam" id="PF03428"/>
    </source>
</evidence>